<feature type="non-terminal residue" evidence="2">
    <location>
        <position position="210"/>
    </location>
</feature>
<evidence type="ECO:0000313" key="2">
    <source>
        <dbReference type="EMBL" id="CAI9607556.1"/>
    </source>
</evidence>
<accession>A0ABN9GDS5</accession>
<evidence type="ECO:0000256" key="1">
    <source>
        <dbReference type="SAM" id="MobiDB-lite"/>
    </source>
</evidence>
<reference evidence="2" key="1">
    <citation type="submission" date="2023-05" db="EMBL/GenBank/DDBJ databases">
        <authorList>
            <person name="Stuckert A."/>
        </authorList>
    </citation>
    <scope>NUCLEOTIDE SEQUENCE</scope>
</reference>
<evidence type="ECO:0000313" key="3">
    <source>
        <dbReference type="Proteomes" id="UP001162483"/>
    </source>
</evidence>
<protein>
    <submittedName>
        <fullName evidence="2">Uncharacterized protein</fullName>
    </submittedName>
</protein>
<proteinExistence type="predicted"/>
<feature type="region of interest" description="Disordered" evidence="1">
    <location>
        <begin position="49"/>
        <end position="87"/>
    </location>
</feature>
<comment type="caution">
    <text evidence="2">The sequence shown here is derived from an EMBL/GenBank/DDBJ whole genome shotgun (WGS) entry which is preliminary data.</text>
</comment>
<sequence length="210" mass="22213">MSEYRAGRSAVVSCRALPVPRSSAAQSSRAGFCDSRVPTAHVLRFVNDPLSSGTHERSQKAPGHSQSEALLAPAHRPGKKREGNSAEVGAGTCQIQVPAPPPSPKVSSLWSFPALSAVSGHSLHCLQSLVIPCTVRSLWSSPALCPQSLVISCTVSAVSGHLLYCFCSLWSSPVLCPQSLGHPLYFVRSLWSSPVLYPQSLVIPCTVSAV</sequence>
<keyword evidence="3" id="KW-1185">Reference proteome</keyword>
<gene>
    <name evidence="2" type="ORF">SPARVUS_LOCUS13966591</name>
</gene>
<dbReference type="EMBL" id="CATNWA010018476">
    <property type="protein sequence ID" value="CAI9607556.1"/>
    <property type="molecule type" value="Genomic_DNA"/>
</dbReference>
<organism evidence="2 3">
    <name type="scientific">Staurois parvus</name>
    <dbReference type="NCBI Taxonomy" id="386267"/>
    <lineage>
        <taxon>Eukaryota</taxon>
        <taxon>Metazoa</taxon>
        <taxon>Chordata</taxon>
        <taxon>Craniata</taxon>
        <taxon>Vertebrata</taxon>
        <taxon>Euteleostomi</taxon>
        <taxon>Amphibia</taxon>
        <taxon>Batrachia</taxon>
        <taxon>Anura</taxon>
        <taxon>Neobatrachia</taxon>
        <taxon>Ranoidea</taxon>
        <taxon>Ranidae</taxon>
        <taxon>Staurois</taxon>
    </lineage>
</organism>
<name>A0ABN9GDS5_9NEOB</name>
<dbReference type="Proteomes" id="UP001162483">
    <property type="component" value="Unassembled WGS sequence"/>
</dbReference>